<proteinExistence type="inferred from homology"/>
<dbReference type="PANTHER" id="PTHR43393:SF3">
    <property type="entry name" value="LYSINE DECARBOXYLASE-LIKE PROTEIN"/>
    <property type="match status" value="1"/>
</dbReference>
<dbReference type="EMBL" id="CP150637">
    <property type="protein sequence ID" value="WZW87352.1"/>
    <property type="molecule type" value="Genomic_DNA"/>
</dbReference>
<accession>A0ABZ3BZ45</accession>
<sequence>MEQRTEQGNIGKEGKLAFRSLANFKPRPHLFDIDLVVAELNAASEKLDNIGPSVSIFGSARLTEESPAYRLAFEIAEKLSRRGVAIITGGGPGIMKAGNSGCKAGNGLSIGLNIKLPKEQFPNEYQDLSLSFEHFLTRKTIFMAYSEAYICLPGGFGTLDELIEAITLMQTKKMAVKPIILVDSAFWAPLFAWFKTTLVTEGLIAENDLNKFQIVDSSDEVIDALEILWAKENSEE</sequence>
<dbReference type="Gene3D" id="3.40.50.450">
    <property type="match status" value="1"/>
</dbReference>
<organism evidence="3 4">
    <name type="scientific">Ignatzschineria larvae DSM 13226</name>
    <dbReference type="NCBI Taxonomy" id="1111732"/>
    <lineage>
        <taxon>Bacteria</taxon>
        <taxon>Pseudomonadati</taxon>
        <taxon>Pseudomonadota</taxon>
        <taxon>Gammaproteobacteria</taxon>
        <taxon>Cardiobacteriales</taxon>
        <taxon>Ignatzschineriaceae</taxon>
        <taxon>Ignatzschineria</taxon>
    </lineage>
</organism>
<dbReference type="InterPro" id="IPR052341">
    <property type="entry name" value="LOG_family_nucleotidases"/>
</dbReference>
<comment type="similarity">
    <text evidence="2">Belongs to the LOG family.</text>
</comment>
<dbReference type="PANTHER" id="PTHR43393">
    <property type="entry name" value="CYTOKININ RIBOSIDE 5'-MONOPHOSPHATE PHOSPHORIBOHYDROLASE"/>
    <property type="match status" value="1"/>
</dbReference>
<dbReference type="SUPFAM" id="SSF102405">
    <property type="entry name" value="MCP/YpsA-like"/>
    <property type="match status" value="1"/>
</dbReference>
<keyword evidence="2" id="KW-0378">Hydrolase</keyword>
<evidence type="ECO:0000313" key="4">
    <source>
        <dbReference type="Proteomes" id="UP001449178"/>
    </source>
</evidence>
<dbReference type="InterPro" id="IPR031100">
    <property type="entry name" value="LOG_fam"/>
</dbReference>
<comment type="catalytic activity">
    <reaction evidence="1">
        <text>AMP + H2O = D-ribose 5-phosphate + adenine</text>
        <dbReference type="Rhea" id="RHEA:20129"/>
        <dbReference type="ChEBI" id="CHEBI:15377"/>
        <dbReference type="ChEBI" id="CHEBI:16708"/>
        <dbReference type="ChEBI" id="CHEBI:78346"/>
        <dbReference type="ChEBI" id="CHEBI:456215"/>
        <dbReference type="EC" id="3.2.2.4"/>
    </reaction>
</comment>
<dbReference type="InterPro" id="IPR005269">
    <property type="entry name" value="LOG"/>
</dbReference>
<keyword evidence="4" id="KW-1185">Reference proteome</keyword>
<reference evidence="3 4" key="1">
    <citation type="submission" date="2024-03" db="EMBL/GenBank/DDBJ databases">
        <title>Complete Genome Sequence and Annotation of Ignatzschineria larvae DSM 13226.</title>
        <authorList>
            <person name="Cantrell E."/>
            <person name="Burcham Z.M."/>
        </authorList>
    </citation>
    <scope>NUCLEOTIDE SEQUENCE [LARGE SCALE GENOMIC DNA]</scope>
    <source>
        <strain evidence="3 4">DSM 13226</strain>
    </source>
</reference>
<keyword evidence="2" id="KW-0203">Cytokinin biosynthesis</keyword>
<dbReference type="RefSeq" id="WP_051396028.1">
    <property type="nucleotide sequence ID" value="NZ_AZOD01000002.1"/>
</dbReference>
<dbReference type="Pfam" id="PF03641">
    <property type="entry name" value="Lysine_decarbox"/>
    <property type="match status" value="1"/>
</dbReference>
<dbReference type="EC" id="3.2.2.n1" evidence="2"/>
<evidence type="ECO:0000313" key="3">
    <source>
        <dbReference type="EMBL" id="WZW87352.1"/>
    </source>
</evidence>
<evidence type="ECO:0000256" key="1">
    <source>
        <dbReference type="ARBA" id="ARBA00000274"/>
    </source>
</evidence>
<protein>
    <recommendedName>
        <fullName evidence="2">Cytokinin riboside 5'-monophosphate phosphoribohydrolase</fullName>
        <ecNumber evidence="2">3.2.2.n1</ecNumber>
    </recommendedName>
</protein>
<gene>
    <name evidence="3" type="ORF">WMO13_08265</name>
</gene>
<evidence type="ECO:0000256" key="2">
    <source>
        <dbReference type="RuleBase" id="RU363015"/>
    </source>
</evidence>
<dbReference type="NCBIfam" id="TIGR00730">
    <property type="entry name" value="Rossman fold protein, TIGR00730 family"/>
    <property type="match status" value="1"/>
</dbReference>
<dbReference type="Proteomes" id="UP001449178">
    <property type="component" value="Chromosome"/>
</dbReference>
<name>A0ABZ3BZ45_9GAMM</name>